<sequence length="205" mass="23108">MIYNAYCHVSFLGGTCFAWIIGEVRCRKIGGLPKSNENLTSHYSLLVNYNWSLQKLLITCQIFIGLGWPPNLVALNLLIIESAFLDAAGWKSSRKIWATFKDCVPAVLLKDAFAHTLIWHALSSRGGIFTTQTRDFCGFRHHSTDHDFITRQDATLLLTEPSVWRSLSMCFEAPGFGRSPLLDLERQTSGQGKAQCAWCKWLSFS</sequence>
<dbReference type="AlphaFoldDB" id="A0A2G9I425"/>
<dbReference type="Proteomes" id="UP000231279">
    <property type="component" value="Unassembled WGS sequence"/>
</dbReference>
<protein>
    <submittedName>
        <fullName evidence="1">Uncharacterized protein</fullName>
    </submittedName>
</protein>
<reference evidence="2" key="1">
    <citation type="journal article" date="2018" name="Gigascience">
        <title>Genome assembly of the Pink Ipe (Handroanthus impetiginosus, Bignoniaceae), a highly valued, ecologically keystone Neotropical timber forest tree.</title>
        <authorList>
            <person name="Silva-Junior O.B."/>
            <person name="Grattapaglia D."/>
            <person name="Novaes E."/>
            <person name="Collevatti R.G."/>
        </authorList>
    </citation>
    <scope>NUCLEOTIDE SEQUENCE [LARGE SCALE GENOMIC DNA]</scope>
    <source>
        <strain evidence="2">cv. UFG-1</strain>
    </source>
</reference>
<comment type="caution">
    <text evidence="1">The sequence shown here is derived from an EMBL/GenBank/DDBJ whole genome shotgun (WGS) entry which is preliminary data.</text>
</comment>
<name>A0A2G9I425_9LAMI</name>
<organism evidence="1 2">
    <name type="scientific">Handroanthus impetiginosus</name>
    <dbReference type="NCBI Taxonomy" id="429701"/>
    <lineage>
        <taxon>Eukaryota</taxon>
        <taxon>Viridiplantae</taxon>
        <taxon>Streptophyta</taxon>
        <taxon>Embryophyta</taxon>
        <taxon>Tracheophyta</taxon>
        <taxon>Spermatophyta</taxon>
        <taxon>Magnoliopsida</taxon>
        <taxon>eudicotyledons</taxon>
        <taxon>Gunneridae</taxon>
        <taxon>Pentapetalae</taxon>
        <taxon>asterids</taxon>
        <taxon>lamiids</taxon>
        <taxon>Lamiales</taxon>
        <taxon>Bignoniaceae</taxon>
        <taxon>Crescentiina</taxon>
        <taxon>Tabebuia alliance</taxon>
        <taxon>Handroanthus</taxon>
    </lineage>
</organism>
<evidence type="ECO:0000313" key="2">
    <source>
        <dbReference type="Proteomes" id="UP000231279"/>
    </source>
</evidence>
<accession>A0A2G9I425</accession>
<dbReference type="OrthoDB" id="1736237at2759"/>
<evidence type="ECO:0000313" key="1">
    <source>
        <dbReference type="EMBL" id="PIN24360.1"/>
    </source>
</evidence>
<dbReference type="EMBL" id="NKXS01000421">
    <property type="protein sequence ID" value="PIN24360.1"/>
    <property type="molecule type" value="Genomic_DNA"/>
</dbReference>
<keyword evidence="2" id="KW-1185">Reference proteome</keyword>
<proteinExistence type="predicted"/>
<gene>
    <name evidence="1" type="ORF">CDL12_02893</name>
</gene>